<dbReference type="InterPro" id="IPR003781">
    <property type="entry name" value="CoA-bd"/>
</dbReference>
<proteinExistence type="predicted"/>
<dbReference type="Gene3D" id="3.40.50.720">
    <property type="entry name" value="NAD(P)-binding Rossmann-like Domain"/>
    <property type="match status" value="1"/>
</dbReference>
<dbReference type="OrthoDB" id="9804695at2"/>
<dbReference type="PANTHER" id="PTHR33303:SF2">
    <property type="entry name" value="COA-BINDING DOMAIN-CONTAINING PROTEIN"/>
    <property type="match status" value="1"/>
</dbReference>
<dbReference type="SUPFAM" id="SSF51735">
    <property type="entry name" value="NAD(P)-binding Rossmann-fold domains"/>
    <property type="match status" value="1"/>
</dbReference>
<dbReference type="STRING" id="1123303.GCA_000372425_01236"/>
<dbReference type="EMBL" id="LS483343">
    <property type="protein sequence ID" value="SQF41169.1"/>
    <property type="molecule type" value="Genomic_DNA"/>
</dbReference>
<dbReference type="RefSeq" id="WP_018030558.1">
    <property type="nucleotide sequence ID" value="NZ_JBGZXB010000090.1"/>
</dbReference>
<dbReference type="SMART" id="SM00881">
    <property type="entry name" value="CoA_binding"/>
    <property type="match status" value="1"/>
</dbReference>
<dbReference type="PANTHER" id="PTHR33303">
    <property type="entry name" value="CYTOPLASMIC PROTEIN-RELATED"/>
    <property type="match status" value="1"/>
</dbReference>
<gene>
    <name evidence="2" type="primary">yccU</name>
    <name evidence="2" type="ORF">NCTC12278_01768</name>
</gene>
<reference evidence="2 3" key="1">
    <citation type="submission" date="2018-06" db="EMBL/GenBank/DDBJ databases">
        <authorList>
            <consortium name="Pathogen Informatics"/>
            <person name="Doyle S."/>
        </authorList>
    </citation>
    <scope>NUCLEOTIDE SEQUENCE [LARGE SCALE GENOMIC DNA]</scope>
    <source>
        <strain evidence="2 3">NCTC12278</strain>
    </source>
</reference>
<evidence type="ECO:0000313" key="3">
    <source>
        <dbReference type="Proteomes" id="UP000249495"/>
    </source>
</evidence>
<protein>
    <submittedName>
        <fullName evidence="2">Succinyl-CoA synthetase, alpha subunit-related enzymes</fullName>
    </submittedName>
</protein>
<dbReference type="Pfam" id="PF13380">
    <property type="entry name" value="CoA_binding_2"/>
    <property type="match status" value="1"/>
</dbReference>
<organism evidence="2 3">
    <name type="scientific">Streptococcus ferus</name>
    <dbReference type="NCBI Taxonomy" id="1345"/>
    <lineage>
        <taxon>Bacteria</taxon>
        <taxon>Bacillati</taxon>
        <taxon>Bacillota</taxon>
        <taxon>Bacilli</taxon>
        <taxon>Lactobacillales</taxon>
        <taxon>Streptococcaceae</taxon>
        <taxon>Streptococcus</taxon>
    </lineage>
</organism>
<sequence length="146" mass="16754">MTYHFQNPDQETLFNYIRDSKTIAVVGLSQREETAAYRVSQVMQEAGYTIIPVNPKLAGERVLGQKVYASLQDISVPIDIVDVFRRSEFLPDVARDFIETDARIFWAQLGLENAEAEAILREAGRQQIVMDKCLKVEYQKLQTLNR</sequence>
<dbReference type="AlphaFoldDB" id="A0A2X3W1P6"/>
<accession>A0A2X3W1P6</accession>
<dbReference type="KEGG" id="sfer:NCTC12278_01768"/>
<name>A0A2X3W1P6_9STRE</name>
<feature type="domain" description="CoA-binding" evidence="1">
    <location>
        <begin position="17"/>
        <end position="111"/>
    </location>
</feature>
<evidence type="ECO:0000313" key="2">
    <source>
        <dbReference type="EMBL" id="SQF41169.1"/>
    </source>
</evidence>
<dbReference type="InterPro" id="IPR036291">
    <property type="entry name" value="NAD(P)-bd_dom_sf"/>
</dbReference>
<keyword evidence="3" id="KW-1185">Reference proteome</keyword>
<dbReference type="Proteomes" id="UP000249495">
    <property type="component" value="Chromosome 1"/>
</dbReference>
<evidence type="ECO:0000259" key="1">
    <source>
        <dbReference type="SMART" id="SM00881"/>
    </source>
</evidence>